<gene>
    <name evidence="9" type="ORF">BDY21DRAFT_383208</name>
</gene>
<evidence type="ECO:0000256" key="8">
    <source>
        <dbReference type="SAM" id="Phobius"/>
    </source>
</evidence>
<dbReference type="GO" id="GO:0034488">
    <property type="term" value="P:basic amino acid transmembrane export from vacuole"/>
    <property type="evidence" value="ECO:0007669"/>
    <property type="project" value="TreeGrafter"/>
</dbReference>
<keyword evidence="3 8" id="KW-1133">Transmembrane helix</keyword>
<evidence type="ECO:0000256" key="7">
    <source>
        <dbReference type="SAM" id="MobiDB-lite"/>
    </source>
</evidence>
<keyword evidence="4 8" id="KW-0472">Membrane</keyword>
<dbReference type="GO" id="GO:0000329">
    <property type="term" value="C:fungal-type vacuole membrane"/>
    <property type="evidence" value="ECO:0007669"/>
    <property type="project" value="TreeGrafter"/>
</dbReference>
<dbReference type="PANTHER" id="PTHR16201:SF34">
    <property type="entry name" value="LYSOSOMAL AMINO ACID TRANSPORTER 1"/>
    <property type="match status" value="1"/>
</dbReference>
<sequence>MEDFRTALAPQLPPHCVPANDFLFKLSSTFHTCVPSTLALISTILGCLSIASWLFAQLPQIWKNYQLGSTSGLSIFFLGEWLLGDASNMLGSIFTRQALWQVVIATYYCLVDCVLVGQWLWYELLKHGRPLRSDIPTLQVDVQHSKPREVFRTPQFSSSPASSREGGMGTSMNTPQHRNLLRIAGNSSPTPSPRTVLYVAMILAVVARASPVPSSATPPEIVDSGTAPGSTQENAGRILSWLSTLMYLGSRMPQLIKNHLRRSTSGLSPTLFAAAFFGNLFYSSSLLTNPCAWNDFGPYGGGGWADANGSSRVEWIGRAAPFWLGAAGVLVMDAAVGVQFWYFGEGAEGTRAEAKTVVVGQPNGKRWRWRRVSGWMRGWNWAYLTHGVLRDLR</sequence>
<evidence type="ECO:0000256" key="5">
    <source>
        <dbReference type="ARBA" id="ARBA00038039"/>
    </source>
</evidence>
<organism evidence="9 10">
    <name type="scientific">Lineolata rhizophorae</name>
    <dbReference type="NCBI Taxonomy" id="578093"/>
    <lineage>
        <taxon>Eukaryota</taxon>
        <taxon>Fungi</taxon>
        <taxon>Dikarya</taxon>
        <taxon>Ascomycota</taxon>
        <taxon>Pezizomycotina</taxon>
        <taxon>Dothideomycetes</taxon>
        <taxon>Dothideomycetes incertae sedis</taxon>
        <taxon>Lineolatales</taxon>
        <taxon>Lineolataceae</taxon>
        <taxon>Lineolata</taxon>
    </lineage>
</organism>
<evidence type="ECO:0000313" key="9">
    <source>
        <dbReference type="EMBL" id="KAF2462208.1"/>
    </source>
</evidence>
<comment type="similarity">
    <text evidence="5">Belongs to the laat-1 family.</text>
</comment>
<evidence type="ECO:0000256" key="4">
    <source>
        <dbReference type="ARBA" id="ARBA00023136"/>
    </source>
</evidence>
<feature type="transmembrane region" description="Helical" evidence="8">
    <location>
        <begin position="98"/>
        <end position="122"/>
    </location>
</feature>
<feature type="transmembrane region" description="Helical" evidence="8">
    <location>
        <begin position="34"/>
        <end position="55"/>
    </location>
</feature>
<dbReference type="OrthoDB" id="8048523at2759"/>
<evidence type="ECO:0000256" key="3">
    <source>
        <dbReference type="ARBA" id="ARBA00022989"/>
    </source>
</evidence>
<name>A0A6A6PE08_9PEZI</name>
<evidence type="ECO:0000313" key="10">
    <source>
        <dbReference type="Proteomes" id="UP000799766"/>
    </source>
</evidence>
<reference evidence="9" key="1">
    <citation type="journal article" date="2020" name="Stud. Mycol.">
        <title>101 Dothideomycetes genomes: a test case for predicting lifestyles and emergence of pathogens.</title>
        <authorList>
            <person name="Haridas S."/>
            <person name="Albert R."/>
            <person name="Binder M."/>
            <person name="Bloem J."/>
            <person name="Labutti K."/>
            <person name="Salamov A."/>
            <person name="Andreopoulos B."/>
            <person name="Baker S."/>
            <person name="Barry K."/>
            <person name="Bills G."/>
            <person name="Bluhm B."/>
            <person name="Cannon C."/>
            <person name="Castanera R."/>
            <person name="Culley D."/>
            <person name="Daum C."/>
            <person name="Ezra D."/>
            <person name="Gonzalez J."/>
            <person name="Henrissat B."/>
            <person name="Kuo A."/>
            <person name="Liang C."/>
            <person name="Lipzen A."/>
            <person name="Lutzoni F."/>
            <person name="Magnuson J."/>
            <person name="Mondo S."/>
            <person name="Nolan M."/>
            <person name="Ohm R."/>
            <person name="Pangilinan J."/>
            <person name="Park H.-J."/>
            <person name="Ramirez L."/>
            <person name="Alfaro M."/>
            <person name="Sun H."/>
            <person name="Tritt A."/>
            <person name="Yoshinaga Y."/>
            <person name="Zwiers L.-H."/>
            <person name="Turgeon B."/>
            <person name="Goodwin S."/>
            <person name="Spatafora J."/>
            <person name="Crous P."/>
            <person name="Grigoriev I."/>
        </authorList>
    </citation>
    <scope>NUCLEOTIDE SEQUENCE</scope>
    <source>
        <strain evidence="9">ATCC 16933</strain>
    </source>
</reference>
<evidence type="ECO:0000256" key="2">
    <source>
        <dbReference type="ARBA" id="ARBA00022692"/>
    </source>
</evidence>
<dbReference type="AlphaFoldDB" id="A0A6A6PE08"/>
<comment type="subcellular location">
    <subcellularLocation>
        <location evidence="1">Membrane</location>
        <topology evidence="1">Multi-pass membrane protein</topology>
    </subcellularLocation>
</comment>
<evidence type="ECO:0000256" key="1">
    <source>
        <dbReference type="ARBA" id="ARBA00004141"/>
    </source>
</evidence>
<feature type="region of interest" description="Disordered" evidence="7">
    <location>
        <begin position="212"/>
        <end position="233"/>
    </location>
</feature>
<comment type="catalytic activity">
    <reaction evidence="6">
        <text>L-histidine(out) + L-arginine(in) = L-histidine(in) + L-arginine(out)</text>
        <dbReference type="Rhea" id="RHEA:71063"/>
        <dbReference type="ChEBI" id="CHEBI:32682"/>
        <dbReference type="ChEBI" id="CHEBI:57595"/>
    </reaction>
</comment>
<dbReference type="GO" id="GO:0015174">
    <property type="term" value="F:basic amino acid transmembrane transporter activity"/>
    <property type="evidence" value="ECO:0007669"/>
    <property type="project" value="TreeGrafter"/>
</dbReference>
<evidence type="ECO:0000256" key="6">
    <source>
        <dbReference type="ARBA" id="ARBA00050768"/>
    </source>
</evidence>
<dbReference type="InterPro" id="IPR006603">
    <property type="entry name" value="PQ-loop_rpt"/>
</dbReference>
<protein>
    <submittedName>
        <fullName evidence="9">PQ loop repeat-domain-containing protein</fullName>
    </submittedName>
</protein>
<dbReference type="Proteomes" id="UP000799766">
    <property type="component" value="Unassembled WGS sequence"/>
</dbReference>
<keyword evidence="10" id="KW-1185">Reference proteome</keyword>
<dbReference type="InterPro" id="IPR051415">
    <property type="entry name" value="LAAT-1"/>
</dbReference>
<dbReference type="SMART" id="SM00679">
    <property type="entry name" value="CTNS"/>
    <property type="match status" value="2"/>
</dbReference>
<dbReference type="Gene3D" id="1.20.1280.290">
    <property type="match status" value="2"/>
</dbReference>
<dbReference type="PANTHER" id="PTHR16201">
    <property type="entry name" value="SEVEN TRANSMEMBRANE PROTEIN 1-RELATED"/>
    <property type="match status" value="1"/>
</dbReference>
<dbReference type="EMBL" id="MU001670">
    <property type="protein sequence ID" value="KAF2462208.1"/>
    <property type="molecule type" value="Genomic_DNA"/>
</dbReference>
<dbReference type="Pfam" id="PF04193">
    <property type="entry name" value="PQ-loop"/>
    <property type="match status" value="2"/>
</dbReference>
<keyword evidence="2 8" id="KW-0812">Transmembrane</keyword>
<dbReference type="FunFam" id="1.20.1280.290:FF:000009">
    <property type="entry name" value="PQ loop repeat family protein"/>
    <property type="match status" value="1"/>
</dbReference>
<feature type="region of interest" description="Disordered" evidence="7">
    <location>
        <begin position="153"/>
        <end position="175"/>
    </location>
</feature>
<proteinExistence type="inferred from homology"/>
<accession>A0A6A6PE08</accession>